<evidence type="ECO:0000259" key="4">
    <source>
        <dbReference type="PROSITE" id="PS50977"/>
    </source>
</evidence>
<evidence type="ECO:0000256" key="1">
    <source>
        <dbReference type="ARBA" id="ARBA00023125"/>
    </source>
</evidence>
<dbReference type="GO" id="GO:0003677">
    <property type="term" value="F:DNA binding"/>
    <property type="evidence" value="ECO:0007669"/>
    <property type="project" value="UniProtKB-UniRule"/>
</dbReference>
<dbReference type="OrthoDB" id="3217159at2"/>
<dbReference type="Pfam" id="PF00440">
    <property type="entry name" value="TetR_N"/>
    <property type="match status" value="1"/>
</dbReference>
<keyword evidence="6" id="KW-1185">Reference proteome</keyword>
<keyword evidence="1 2" id="KW-0238">DNA-binding</keyword>
<gene>
    <name evidence="5" type="ORF">E1832_08745</name>
</gene>
<dbReference type="PROSITE" id="PS50977">
    <property type="entry name" value="HTH_TETR_2"/>
    <property type="match status" value="1"/>
</dbReference>
<protein>
    <submittedName>
        <fullName evidence="5">TetR/AcrR family transcriptional regulator</fullName>
    </submittedName>
</protein>
<reference evidence="5 6" key="1">
    <citation type="submission" date="2019-03" db="EMBL/GenBank/DDBJ databases">
        <title>Ruegeria lutea sp. nov., a novel strain, isolated from marine sediment, the Masan Bay, South Korea.</title>
        <authorList>
            <person name="Kim J."/>
            <person name="Kim D.-Y."/>
            <person name="Lee S.-S."/>
        </authorList>
    </citation>
    <scope>NUCLEOTIDE SEQUENCE [LARGE SCALE GENOMIC DNA]</scope>
    <source>
        <strain evidence="5 6">318-1</strain>
    </source>
</reference>
<dbReference type="Proteomes" id="UP000295301">
    <property type="component" value="Unassembled WGS sequence"/>
</dbReference>
<dbReference type="Gene3D" id="1.10.357.10">
    <property type="entry name" value="Tetracycline Repressor, domain 2"/>
    <property type="match status" value="1"/>
</dbReference>
<evidence type="ECO:0000256" key="2">
    <source>
        <dbReference type="PROSITE-ProRule" id="PRU00335"/>
    </source>
</evidence>
<evidence type="ECO:0000313" key="5">
    <source>
        <dbReference type="EMBL" id="TDK49668.1"/>
    </source>
</evidence>
<feature type="region of interest" description="Disordered" evidence="3">
    <location>
        <begin position="1"/>
        <end position="21"/>
    </location>
</feature>
<organism evidence="5 6">
    <name type="scientific">Antarcticimicrobium luteum</name>
    <dbReference type="NCBI Taxonomy" id="2547397"/>
    <lineage>
        <taxon>Bacteria</taxon>
        <taxon>Pseudomonadati</taxon>
        <taxon>Pseudomonadota</taxon>
        <taxon>Alphaproteobacteria</taxon>
        <taxon>Rhodobacterales</taxon>
        <taxon>Paracoccaceae</taxon>
        <taxon>Antarcticimicrobium</taxon>
    </lineage>
</organism>
<dbReference type="EMBL" id="SMUV01000061">
    <property type="protein sequence ID" value="TDK49668.1"/>
    <property type="molecule type" value="Genomic_DNA"/>
</dbReference>
<dbReference type="InterPro" id="IPR009057">
    <property type="entry name" value="Homeodomain-like_sf"/>
</dbReference>
<feature type="domain" description="HTH tetR-type" evidence="4">
    <location>
        <begin position="25"/>
        <end position="83"/>
    </location>
</feature>
<proteinExistence type="predicted"/>
<evidence type="ECO:0000256" key="3">
    <source>
        <dbReference type="SAM" id="MobiDB-lite"/>
    </source>
</evidence>
<accession>A0A4R5VBK4</accession>
<feature type="DNA-binding region" description="H-T-H motif" evidence="2">
    <location>
        <begin position="46"/>
        <end position="65"/>
    </location>
</feature>
<dbReference type="InterPro" id="IPR001647">
    <property type="entry name" value="HTH_TetR"/>
</dbReference>
<dbReference type="AlphaFoldDB" id="A0A4R5VBK4"/>
<name>A0A4R5VBK4_9RHOB</name>
<evidence type="ECO:0000313" key="6">
    <source>
        <dbReference type="Proteomes" id="UP000295301"/>
    </source>
</evidence>
<sequence length="213" mass="23806">MRPLSHKRRTVKRGRMKHERKAQKLKTRQKLLAAARELAEENADVSVTAAAQRAGISKATAYRYFSDPAVLASEAVLDIAVRDAESLLDGVENLRERVHLVTDYYRDFGREREPAFRKFLGQLMADWTPDTPNRQRGARRIPALRLALEPARDRMPAGRLEDLVMALAGCGTGFEQHIALNDVCGLDRAAADRIARAVVDAILDFYLPAEALS</sequence>
<dbReference type="SUPFAM" id="SSF46689">
    <property type="entry name" value="Homeodomain-like"/>
    <property type="match status" value="1"/>
</dbReference>
<comment type="caution">
    <text evidence="5">The sequence shown here is derived from an EMBL/GenBank/DDBJ whole genome shotgun (WGS) entry which is preliminary data.</text>
</comment>